<evidence type="ECO:0000313" key="3">
    <source>
        <dbReference type="Proteomes" id="UP000320390"/>
    </source>
</evidence>
<sequence length="552" mass="61633" precursor="true">MKNHHHHHPLLRWTESVRRQGRAVLGMALAALVLFPFGLTALGVASPGSALALQEGGGLPNPFTNTNAFTPPAPPAPDDVIMLQLRDGTIRWGAIESHGPNSIEIKRLDTSGKAIVPWSMLDPRQAEDLRKQYGYVEVEVNEAYVLGDRLVLEGGGTVDGVIVSREGKSFLVKTEGTLQMVPKSRVRGIESGLQLAALDVYSREELYGLYLAESDPESAESMLQLARKCESILDFVHAAEHYKSALELGLETDRAAVEGMLARAEVKAANQEQVEYLRSVDQLRKRGQFDKAVEKIDAFETVFKGSALIEDARKQRGKLLLARDEAAKELVQRRWPYWAKILTRQKSVEDSFEAARGWASETASSEIQSLVHSDVQAKITQAVTLEEIRKLWEERRRLRYSPASYREDGTWLLGIEAAQKGIDDEGQVERKGPVSEVDAQRVAIEERIKRYMDNQRLARRSASGGQEQDEYQVFWQTYSQGARAGWLLAYYVENGGDFEIRPRPDLRACKTCGGKGAVELLVTGTVRGDQTDGVATCPLCRGVQYSRRIYYR</sequence>
<dbReference type="OrthoDB" id="270828at2"/>
<keyword evidence="3" id="KW-1185">Reference proteome</keyword>
<gene>
    <name evidence="2" type="ORF">Poly30_19800</name>
</gene>
<keyword evidence="1" id="KW-0175">Coiled coil</keyword>
<accession>A0A518EQV1</accession>
<dbReference type="AlphaFoldDB" id="A0A518EQV1"/>
<protein>
    <submittedName>
        <fullName evidence="2">Uncharacterized protein</fullName>
    </submittedName>
</protein>
<organism evidence="2 3">
    <name type="scientific">Saltatorellus ferox</name>
    <dbReference type="NCBI Taxonomy" id="2528018"/>
    <lineage>
        <taxon>Bacteria</taxon>
        <taxon>Pseudomonadati</taxon>
        <taxon>Planctomycetota</taxon>
        <taxon>Planctomycetia</taxon>
        <taxon>Planctomycetia incertae sedis</taxon>
        <taxon>Saltatorellus</taxon>
    </lineage>
</organism>
<feature type="coiled-coil region" evidence="1">
    <location>
        <begin position="266"/>
        <end position="329"/>
    </location>
</feature>
<dbReference type="Proteomes" id="UP000320390">
    <property type="component" value="Chromosome"/>
</dbReference>
<dbReference type="RefSeq" id="WP_145196683.1">
    <property type="nucleotide sequence ID" value="NZ_CP036434.1"/>
</dbReference>
<dbReference type="EMBL" id="CP036434">
    <property type="protein sequence ID" value="QDV06470.1"/>
    <property type="molecule type" value="Genomic_DNA"/>
</dbReference>
<evidence type="ECO:0000313" key="2">
    <source>
        <dbReference type="EMBL" id="QDV06470.1"/>
    </source>
</evidence>
<reference evidence="2 3" key="1">
    <citation type="submission" date="2019-02" db="EMBL/GenBank/DDBJ databases">
        <title>Deep-cultivation of Planctomycetes and their phenomic and genomic characterization uncovers novel biology.</title>
        <authorList>
            <person name="Wiegand S."/>
            <person name="Jogler M."/>
            <person name="Boedeker C."/>
            <person name="Pinto D."/>
            <person name="Vollmers J."/>
            <person name="Rivas-Marin E."/>
            <person name="Kohn T."/>
            <person name="Peeters S.H."/>
            <person name="Heuer A."/>
            <person name="Rast P."/>
            <person name="Oberbeckmann S."/>
            <person name="Bunk B."/>
            <person name="Jeske O."/>
            <person name="Meyerdierks A."/>
            <person name="Storesund J.E."/>
            <person name="Kallscheuer N."/>
            <person name="Luecker S."/>
            <person name="Lage O.M."/>
            <person name="Pohl T."/>
            <person name="Merkel B.J."/>
            <person name="Hornburger P."/>
            <person name="Mueller R.-W."/>
            <person name="Bruemmer F."/>
            <person name="Labrenz M."/>
            <person name="Spormann A.M."/>
            <person name="Op den Camp H."/>
            <person name="Overmann J."/>
            <person name="Amann R."/>
            <person name="Jetten M.S.M."/>
            <person name="Mascher T."/>
            <person name="Medema M.H."/>
            <person name="Devos D.P."/>
            <person name="Kaster A.-K."/>
            <person name="Ovreas L."/>
            <person name="Rohde M."/>
            <person name="Galperin M.Y."/>
            <person name="Jogler C."/>
        </authorList>
    </citation>
    <scope>NUCLEOTIDE SEQUENCE [LARGE SCALE GENOMIC DNA]</scope>
    <source>
        <strain evidence="2 3">Poly30</strain>
    </source>
</reference>
<evidence type="ECO:0000256" key="1">
    <source>
        <dbReference type="SAM" id="Coils"/>
    </source>
</evidence>
<name>A0A518EQV1_9BACT</name>
<proteinExistence type="predicted"/>